<evidence type="ECO:0000313" key="2">
    <source>
        <dbReference type="EMBL" id="SVB09514.1"/>
    </source>
</evidence>
<dbReference type="InterPro" id="IPR008279">
    <property type="entry name" value="PEP-util_enz_mobile_dom"/>
</dbReference>
<dbReference type="Gene3D" id="3.50.30.10">
    <property type="entry name" value="Phosphohistidine domain"/>
    <property type="match status" value="1"/>
</dbReference>
<protein>
    <recommendedName>
        <fullName evidence="1">PEP-utilising enzyme mobile domain-containing protein</fullName>
    </recommendedName>
</protein>
<dbReference type="PANTHER" id="PTHR43615">
    <property type="entry name" value="PHOSPHOENOLPYRUVATE SYNTHASE-RELATED"/>
    <property type="match status" value="1"/>
</dbReference>
<dbReference type="InterPro" id="IPR036637">
    <property type="entry name" value="Phosphohistidine_dom_sf"/>
</dbReference>
<gene>
    <name evidence="2" type="ORF">METZ01_LOCUS162368</name>
</gene>
<name>A0A382B7C3_9ZZZZ</name>
<dbReference type="PANTHER" id="PTHR43615:SF1">
    <property type="entry name" value="PPDK_N DOMAIN-CONTAINING PROTEIN"/>
    <property type="match status" value="1"/>
</dbReference>
<feature type="domain" description="PEP-utilising enzyme mobile" evidence="1">
    <location>
        <begin position="459"/>
        <end position="530"/>
    </location>
</feature>
<proteinExistence type="predicted"/>
<organism evidence="2">
    <name type="scientific">marine metagenome</name>
    <dbReference type="NCBI Taxonomy" id="408172"/>
    <lineage>
        <taxon>unclassified sequences</taxon>
        <taxon>metagenomes</taxon>
        <taxon>ecological metagenomes</taxon>
    </lineage>
</organism>
<dbReference type="SUPFAM" id="SSF52009">
    <property type="entry name" value="Phosphohistidine domain"/>
    <property type="match status" value="1"/>
</dbReference>
<dbReference type="InterPro" id="IPR051549">
    <property type="entry name" value="PEP_Utilizing_Enz"/>
</dbReference>
<dbReference type="EMBL" id="UINC01028474">
    <property type="protein sequence ID" value="SVB09514.1"/>
    <property type="molecule type" value="Genomic_DNA"/>
</dbReference>
<evidence type="ECO:0000259" key="1">
    <source>
        <dbReference type="Pfam" id="PF00391"/>
    </source>
</evidence>
<dbReference type="AlphaFoldDB" id="A0A382B7C3"/>
<dbReference type="GO" id="GO:0016772">
    <property type="term" value="F:transferase activity, transferring phosphorus-containing groups"/>
    <property type="evidence" value="ECO:0007669"/>
    <property type="project" value="InterPro"/>
</dbReference>
<sequence length="536" mass="61891">MSNSDNNYIYLPEWFPAKFSESEKKLTWLWESGHNPVPTTPLSTGIRNLTTSEGANDANKYLNREQRSISKVINGYTYYANNLTSAENIDEENIHNLKVNNLVNKLDEDWKTKYLPEIINDLIEMKKNIDIISDLKSGLNVLDYIMKLHKRHWYIHFLVVLPLHDSTDKFYKFLQNFIDDFKLSDLYNLFNGIDNKSIEIDKYLYELVHKYKDDLDSINTDDFFDLINNTEFKSDNSNKFLQEFLEFINFYGYRSVGFDLKDSIWIEAPQIVLNILKRYPMSINKSKSIEYSAELRQQTLNMILSKLPSDKEIGEFHELYDLLKEIWYLKEDHSFYIDQSSSSVLSLAIKKIGKLMHEEALIDKAEDIFFLKMNELNLYREEAGSIGFKNQILLRKEEMNKFKNITPPKYLGTIDANQSESMSMNTMEKIKIFKGVPASLGKAIGPAKIIKSFEDSEKLKEGDIMVCISTNPSWTPLFGIVSAIISETGGTLSHTAVVAREYNIPTILEVENSTELISDNDLIEVDADQGIITIIS</sequence>
<accession>A0A382B7C3</accession>
<dbReference type="Pfam" id="PF00391">
    <property type="entry name" value="PEP-utilizers"/>
    <property type="match status" value="1"/>
</dbReference>
<reference evidence="2" key="1">
    <citation type="submission" date="2018-05" db="EMBL/GenBank/DDBJ databases">
        <authorList>
            <person name="Lanie J.A."/>
            <person name="Ng W.-L."/>
            <person name="Kazmierczak K.M."/>
            <person name="Andrzejewski T.M."/>
            <person name="Davidsen T.M."/>
            <person name="Wayne K.J."/>
            <person name="Tettelin H."/>
            <person name="Glass J.I."/>
            <person name="Rusch D."/>
            <person name="Podicherti R."/>
            <person name="Tsui H.-C.T."/>
            <person name="Winkler M.E."/>
        </authorList>
    </citation>
    <scope>NUCLEOTIDE SEQUENCE</scope>
</reference>